<accession>A0A7Y4B0H5</accession>
<dbReference type="Proteomes" id="UP000532247">
    <property type="component" value="Unassembled WGS sequence"/>
</dbReference>
<sequence>MIIASKAAPKVTKGNQFVSGRLQISYTEK</sequence>
<name>A0A7Y4B0H5_VIBAL</name>
<organism evidence="1 2">
    <name type="scientific">Vibrio alginolyticus</name>
    <dbReference type="NCBI Taxonomy" id="663"/>
    <lineage>
        <taxon>Bacteria</taxon>
        <taxon>Pseudomonadati</taxon>
        <taxon>Pseudomonadota</taxon>
        <taxon>Gammaproteobacteria</taxon>
        <taxon>Vibrionales</taxon>
        <taxon>Vibrionaceae</taxon>
        <taxon>Vibrio</taxon>
    </lineage>
</organism>
<proteinExistence type="predicted"/>
<dbReference type="EMBL" id="VTYF01000002">
    <property type="protein sequence ID" value="NOI08453.1"/>
    <property type="molecule type" value="Genomic_DNA"/>
</dbReference>
<dbReference type="AlphaFoldDB" id="A0A7Y4B0H5"/>
<comment type="caution">
    <text evidence="1">The sequence shown here is derived from an EMBL/GenBank/DDBJ whole genome shotgun (WGS) entry which is preliminary data.</text>
</comment>
<evidence type="ECO:0000313" key="2">
    <source>
        <dbReference type="Proteomes" id="UP000532247"/>
    </source>
</evidence>
<reference evidence="1 2" key="1">
    <citation type="submission" date="2019-09" db="EMBL/GenBank/DDBJ databases">
        <title>Draft genome sequencing and comparative genomics of hatchery-associated Vibrios.</title>
        <authorList>
            <person name="Kehlet-Delgado H."/>
            <person name="Mueller R.S."/>
        </authorList>
    </citation>
    <scope>NUCLEOTIDE SEQUENCE [LARGE SCALE GENOMIC DNA]</scope>
    <source>
        <strain evidence="1 2">081416A</strain>
    </source>
</reference>
<gene>
    <name evidence="1" type="ORF">F0254_06160</name>
</gene>
<evidence type="ECO:0000313" key="1">
    <source>
        <dbReference type="EMBL" id="NOI08453.1"/>
    </source>
</evidence>
<protein>
    <submittedName>
        <fullName evidence="1">Uncharacterized protein</fullName>
    </submittedName>
</protein>